<evidence type="ECO:0000256" key="4">
    <source>
        <dbReference type="SAM" id="MobiDB-lite"/>
    </source>
</evidence>
<dbReference type="Proteomes" id="UP000289152">
    <property type="component" value="Unassembled WGS sequence"/>
</dbReference>
<evidence type="ECO:0000256" key="1">
    <source>
        <dbReference type="ARBA" id="ARBA00022527"/>
    </source>
</evidence>
<dbReference type="InParanoid" id="A0A4Q1B887"/>
<feature type="compositionally biased region" description="Basic and acidic residues" evidence="4">
    <location>
        <begin position="509"/>
        <end position="529"/>
    </location>
</feature>
<dbReference type="GO" id="GO:0005524">
    <property type="term" value="F:ATP binding"/>
    <property type="evidence" value="ECO:0007669"/>
    <property type="project" value="InterPro"/>
</dbReference>
<evidence type="ECO:0000313" key="7">
    <source>
        <dbReference type="Proteomes" id="UP000289152"/>
    </source>
</evidence>
<gene>
    <name evidence="6" type="ORF">M231_07915</name>
</gene>
<dbReference type="CDD" id="cd04515">
    <property type="entry name" value="Alpha_kinase"/>
    <property type="match status" value="1"/>
</dbReference>
<feature type="region of interest" description="Disordered" evidence="4">
    <location>
        <begin position="509"/>
        <end position="548"/>
    </location>
</feature>
<sequence>MLLDERSSKKVAFKAGLTSQGPAMQVRIMLQQQKVLEEWQSTVFDKVFAGRWVDTLEANIGEALRLGEQMWKEGKGESETQRTFEHQAMSSPSPVRSHIPLNIQPLSLSHELFNELLVAQLHTVVRQQLCPKQHVSLQHSLPRLISPLINSQGSKLALLMRIKRSRGTYTEPINNLFAGFHVSSLPAPNKDILSRMASAVSQGDSVVFEDIEFIKTDFQRKKDGTFIVVQSKTLNGLIANKAFDEGSHKQAFEKFRYNDFELVAKKHFRFDHRAWQLATMTENTNHQLLEMECKKAILIASYLKAFSEKLVETYDMLPVPTLIYTPCFLMTSPTKKSYMVEPDLRSIGKYIKINNTDEFIMPDEATIEKSDVHLYRFMHAFIHFVFHMSASSGKSIKAQEEAMVVLADIQGFRTKPSGQRKNGKRDYGEFHLFDVVTHTARGDSSMGDGGAGMLNLFINDHICGDACIQLGLKTAKGHPKSFPNPFRIISLRVFPWWLTQANDEQLLKERAQQKAAEERLALETEKETETETSNQGLEEPLDGNGDAT</sequence>
<dbReference type="InterPro" id="IPR004166">
    <property type="entry name" value="a-kinase_dom"/>
</dbReference>
<evidence type="ECO:0000313" key="6">
    <source>
        <dbReference type="EMBL" id="RXK34832.1"/>
    </source>
</evidence>
<dbReference type="Pfam" id="PF02816">
    <property type="entry name" value="Alpha_kinase"/>
    <property type="match status" value="1"/>
</dbReference>
<dbReference type="VEuPathDB" id="FungiDB:TREMEDRAFT_64258"/>
<feature type="domain" description="Alpha-type protein kinase" evidence="5">
    <location>
        <begin position="212"/>
        <end position="475"/>
    </location>
</feature>
<evidence type="ECO:0000259" key="5">
    <source>
        <dbReference type="PROSITE" id="PS51158"/>
    </source>
</evidence>
<dbReference type="PROSITE" id="PS51158">
    <property type="entry name" value="ALPHA_KINASE"/>
    <property type="match status" value="1"/>
</dbReference>
<keyword evidence="1" id="KW-0723">Serine/threonine-protein kinase</keyword>
<dbReference type="GO" id="GO:0004674">
    <property type="term" value="F:protein serine/threonine kinase activity"/>
    <property type="evidence" value="ECO:0007669"/>
    <property type="project" value="UniProtKB-KW"/>
</dbReference>
<keyword evidence="3" id="KW-0418">Kinase</keyword>
<dbReference type="Gene3D" id="3.20.200.10">
    <property type="entry name" value="MHCK/EF2 kinase"/>
    <property type="match status" value="1"/>
</dbReference>
<dbReference type="InterPro" id="IPR011009">
    <property type="entry name" value="Kinase-like_dom_sf"/>
</dbReference>
<name>A0A4Q1B887_TREME</name>
<evidence type="ECO:0000256" key="3">
    <source>
        <dbReference type="ARBA" id="ARBA00022777"/>
    </source>
</evidence>
<protein>
    <recommendedName>
        <fullName evidence="5">Alpha-type protein kinase domain-containing protein</fullName>
    </recommendedName>
</protein>
<organism evidence="6 7">
    <name type="scientific">Tremella mesenterica</name>
    <name type="common">Jelly fungus</name>
    <dbReference type="NCBI Taxonomy" id="5217"/>
    <lineage>
        <taxon>Eukaryota</taxon>
        <taxon>Fungi</taxon>
        <taxon>Dikarya</taxon>
        <taxon>Basidiomycota</taxon>
        <taxon>Agaricomycotina</taxon>
        <taxon>Tremellomycetes</taxon>
        <taxon>Tremellales</taxon>
        <taxon>Tremellaceae</taxon>
        <taxon>Tremella</taxon>
    </lineage>
</organism>
<keyword evidence="2" id="KW-0808">Transferase</keyword>
<accession>A0A4Q1B887</accession>
<keyword evidence="7" id="KW-1185">Reference proteome</keyword>
<reference evidence="6 7" key="1">
    <citation type="submission" date="2016-06" db="EMBL/GenBank/DDBJ databases">
        <title>Evolution of pathogenesis and genome organization in the Tremellales.</title>
        <authorList>
            <person name="Cuomo C."/>
            <person name="Litvintseva A."/>
            <person name="Heitman J."/>
            <person name="Chen Y."/>
            <person name="Sun S."/>
            <person name="Springer D."/>
            <person name="Dromer F."/>
            <person name="Young S."/>
            <person name="Zeng Q."/>
            <person name="Chapman S."/>
            <person name="Gujja S."/>
            <person name="Saif S."/>
            <person name="Birren B."/>
        </authorList>
    </citation>
    <scope>NUCLEOTIDE SEQUENCE [LARGE SCALE GENOMIC DNA]</scope>
    <source>
        <strain evidence="6 7">ATCC 28783</strain>
    </source>
</reference>
<dbReference type="EMBL" id="SDIL01000185">
    <property type="protein sequence ID" value="RXK34832.1"/>
    <property type="molecule type" value="Genomic_DNA"/>
</dbReference>
<dbReference type="SUPFAM" id="SSF56112">
    <property type="entry name" value="Protein kinase-like (PK-like)"/>
    <property type="match status" value="1"/>
</dbReference>
<dbReference type="OrthoDB" id="301415at2759"/>
<evidence type="ECO:0000256" key="2">
    <source>
        <dbReference type="ARBA" id="ARBA00022679"/>
    </source>
</evidence>
<proteinExistence type="predicted"/>
<comment type="caution">
    <text evidence="6">The sequence shown here is derived from an EMBL/GenBank/DDBJ whole genome shotgun (WGS) entry which is preliminary data.</text>
</comment>
<dbReference type="AlphaFoldDB" id="A0A4Q1B887"/>